<proteinExistence type="predicted"/>
<feature type="region of interest" description="Disordered" evidence="1">
    <location>
        <begin position="1"/>
        <end position="77"/>
    </location>
</feature>
<name>A0A6J4JJG9_9ACTN</name>
<protein>
    <submittedName>
        <fullName evidence="2">Transcriptional regulator, AsnC family</fullName>
    </submittedName>
</protein>
<reference evidence="2" key="1">
    <citation type="submission" date="2020-02" db="EMBL/GenBank/DDBJ databases">
        <authorList>
            <person name="Meier V. D."/>
        </authorList>
    </citation>
    <scope>NUCLEOTIDE SEQUENCE</scope>
    <source>
        <strain evidence="2">AVDCRST_MAG57</strain>
    </source>
</reference>
<evidence type="ECO:0000256" key="1">
    <source>
        <dbReference type="SAM" id="MobiDB-lite"/>
    </source>
</evidence>
<feature type="non-terminal residue" evidence="2">
    <location>
        <position position="1"/>
    </location>
</feature>
<dbReference type="AlphaFoldDB" id="A0A6J4JJG9"/>
<feature type="non-terminal residue" evidence="2">
    <location>
        <position position="77"/>
    </location>
</feature>
<evidence type="ECO:0000313" key="2">
    <source>
        <dbReference type="EMBL" id="CAA9278461.1"/>
    </source>
</evidence>
<feature type="compositionally biased region" description="Basic and acidic residues" evidence="1">
    <location>
        <begin position="62"/>
        <end position="77"/>
    </location>
</feature>
<feature type="compositionally biased region" description="Basic residues" evidence="1">
    <location>
        <begin position="32"/>
        <end position="43"/>
    </location>
</feature>
<sequence length="77" mass="8985">GPRLHPHPDRGRQGRPGRIDHQRDRRCQQGRGCHRPLRRHRPGRGGDRGRPRPPRRGPRPVGRRDHPHADLPGRQHL</sequence>
<gene>
    <name evidence="2" type="ORF">AVDCRST_MAG57-3580</name>
</gene>
<dbReference type="EMBL" id="CADCTI010000291">
    <property type="protein sequence ID" value="CAA9278461.1"/>
    <property type="molecule type" value="Genomic_DNA"/>
</dbReference>
<organism evidence="2">
    <name type="scientific">uncultured Blastococcus sp</name>
    <dbReference type="NCBI Taxonomy" id="217144"/>
    <lineage>
        <taxon>Bacteria</taxon>
        <taxon>Bacillati</taxon>
        <taxon>Actinomycetota</taxon>
        <taxon>Actinomycetes</taxon>
        <taxon>Geodermatophilales</taxon>
        <taxon>Geodermatophilaceae</taxon>
        <taxon>Blastococcus</taxon>
        <taxon>environmental samples</taxon>
    </lineage>
</organism>
<accession>A0A6J4JJG9</accession>
<feature type="compositionally biased region" description="Basic and acidic residues" evidence="1">
    <location>
        <begin position="1"/>
        <end position="27"/>
    </location>
</feature>